<evidence type="ECO:0000313" key="3">
    <source>
        <dbReference type="Proteomes" id="UP000245657"/>
    </source>
</evidence>
<proteinExistence type="predicted"/>
<dbReference type="RefSeq" id="WP_109970142.1">
    <property type="nucleotide sequence ID" value="NZ_CP176093.1"/>
</dbReference>
<dbReference type="GeneID" id="97550078"/>
<reference evidence="2 3" key="1">
    <citation type="submission" date="2018-05" db="EMBL/GenBank/DDBJ databases">
        <title>Draft genome of Methanospirillum lacunae Ki8-1.</title>
        <authorList>
            <person name="Dueholm M.S."/>
            <person name="Nielsen P.H."/>
            <person name="Bakmann L.F."/>
            <person name="Otzen D.E."/>
        </authorList>
    </citation>
    <scope>NUCLEOTIDE SEQUENCE [LARGE SCALE GENOMIC DNA]</scope>
    <source>
        <strain evidence="2 3">Ki8-1</strain>
    </source>
</reference>
<accession>A0A2V2MZT9</accession>
<sequence length="101" mass="11563">MTDPVVKAGVLIILLILLTFVWTYPLYRAEIKRDIRFLSFKAFVHITTALVLFGLAVANWNLDASHVLNMICGVFLLHEGVVTILNMYEDMKRLPIREKGM</sequence>
<feature type="transmembrane region" description="Helical" evidence="1">
    <location>
        <begin position="66"/>
        <end position="88"/>
    </location>
</feature>
<dbReference type="Proteomes" id="UP000245657">
    <property type="component" value="Unassembled WGS sequence"/>
</dbReference>
<feature type="transmembrane region" description="Helical" evidence="1">
    <location>
        <begin position="39"/>
        <end position="60"/>
    </location>
</feature>
<evidence type="ECO:0000313" key="2">
    <source>
        <dbReference type="EMBL" id="PWR69818.1"/>
    </source>
</evidence>
<comment type="caution">
    <text evidence="2">The sequence shown here is derived from an EMBL/GenBank/DDBJ whole genome shotgun (WGS) entry which is preliminary data.</text>
</comment>
<keyword evidence="3" id="KW-1185">Reference proteome</keyword>
<protein>
    <submittedName>
        <fullName evidence="2">Uncharacterized protein</fullName>
    </submittedName>
</protein>
<feature type="transmembrane region" description="Helical" evidence="1">
    <location>
        <begin position="6"/>
        <end position="27"/>
    </location>
</feature>
<name>A0A2V2MZT9_9EURY</name>
<keyword evidence="1" id="KW-0472">Membrane</keyword>
<dbReference type="AlphaFoldDB" id="A0A2V2MZT9"/>
<dbReference type="EMBL" id="QGMY01000018">
    <property type="protein sequence ID" value="PWR69818.1"/>
    <property type="molecule type" value="Genomic_DNA"/>
</dbReference>
<keyword evidence="1" id="KW-1133">Transmembrane helix</keyword>
<keyword evidence="1" id="KW-0812">Transmembrane</keyword>
<gene>
    <name evidence="2" type="ORF">DK846_16715</name>
</gene>
<evidence type="ECO:0000256" key="1">
    <source>
        <dbReference type="SAM" id="Phobius"/>
    </source>
</evidence>
<organism evidence="2 3">
    <name type="scientific">Methanospirillum lacunae</name>
    <dbReference type="NCBI Taxonomy" id="668570"/>
    <lineage>
        <taxon>Archaea</taxon>
        <taxon>Methanobacteriati</taxon>
        <taxon>Methanobacteriota</taxon>
        <taxon>Stenosarchaea group</taxon>
        <taxon>Methanomicrobia</taxon>
        <taxon>Methanomicrobiales</taxon>
        <taxon>Methanospirillaceae</taxon>
        <taxon>Methanospirillum</taxon>
    </lineage>
</organism>